<evidence type="ECO:0000313" key="3">
    <source>
        <dbReference type="EMBL" id="MBK1711664.1"/>
    </source>
</evidence>
<accession>A0ABS1DQJ3</accession>
<proteinExistence type="predicted"/>
<reference evidence="3" key="1">
    <citation type="submission" date="2017-08" db="EMBL/GenBank/DDBJ databases">
        <authorList>
            <person name="Imhoff J.F."/>
            <person name="Rahn T."/>
            <person name="Kuenzel S."/>
            <person name="Neulinger S.C."/>
        </authorList>
    </citation>
    <scope>NUCLEOTIDE SEQUENCE</scope>
    <source>
        <strain evidence="3">IM 151</strain>
    </source>
</reference>
<dbReference type="PANTHER" id="PTHR48081:SF8">
    <property type="entry name" value="ALPHA_BETA HYDROLASE FOLD-3 DOMAIN-CONTAINING PROTEIN-RELATED"/>
    <property type="match status" value="1"/>
</dbReference>
<dbReference type="RefSeq" id="WP_200377742.1">
    <property type="nucleotide sequence ID" value="NZ_NRRU01000005.1"/>
</dbReference>
<dbReference type="SUPFAM" id="SSF53474">
    <property type="entry name" value="alpha/beta-Hydrolases"/>
    <property type="match status" value="1"/>
</dbReference>
<evidence type="ECO:0000259" key="2">
    <source>
        <dbReference type="Pfam" id="PF07859"/>
    </source>
</evidence>
<protein>
    <recommendedName>
        <fullName evidence="2">Alpha/beta hydrolase fold-3 domain-containing protein</fullName>
    </recommendedName>
</protein>
<evidence type="ECO:0000313" key="4">
    <source>
        <dbReference type="Proteomes" id="UP001041814"/>
    </source>
</evidence>
<dbReference type="Gene3D" id="3.40.50.1820">
    <property type="entry name" value="alpha/beta hydrolase"/>
    <property type="match status" value="1"/>
</dbReference>
<reference evidence="3" key="2">
    <citation type="journal article" date="2020" name="Microorganisms">
        <title>Osmotic Adaptation and Compatible Solute Biosynthesis of Phototrophic Bacteria as Revealed from Genome Analyses.</title>
        <authorList>
            <person name="Imhoff J.F."/>
            <person name="Rahn T."/>
            <person name="Kunzel S."/>
            <person name="Keller A."/>
            <person name="Neulinger S.C."/>
        </authorList>
    </citation>
    <scope>NUCLEOTIDE SEQUENCE</scope>
    <source>
        <strain evidence="3">IM 151</strain>
    </source>
</reference>
<comment type="caution">
    <text evidence="3">The sequence shown here is derived from an EMBL/GenBank/DDBJ whole genome shotgun (WGS) entry which is preliminary data.</text>
</comment>
<dbReference type="InterPro" id="IPR029058">
    <property type="entry name" value="AB_hydrolase_fold"/>
</dbReference>
<keyword evidence="1" id="KW-0378">Hydrolase</keyword>
<dbReference type="Pfam" id="PF07859">
    <property type="entry name" value="Abhydrolase_3"/>
    <property type="match status" value="1"/>
</dbReference>
<feature type="domain" description="Alpha/beta hydrolase fold-3" evidence="2">
    <location>
        <begin position="47"/>
        <end position="240"/>
    </location>
</feature>
<keyword evidence="4" id="KW-1185">Reference proteome</keyword>
<organism evidence="3 4">
    <name type="scientific">Rubrivivax gelatinosus</name>
    <name type="common">Rhodocyclus gelatinosus</name>
    <name type="synonym">Rhodopseudomonas gelatinosa</name>
    <dbReference type="NCBI Taxonomy" id="28068"/>
    <lineage>
        <taxon>Bacteria</taxon>
        <taxon>Pseudomonadati</taxon>
        <taxon>Pseudomonadota</taxon>
        <taxon>Betaproteobacteria</taxon>
        <taxon>Burkholderiales</taxon>
        <taxon>Sphaerotilaceae</taxon>
        <taxon>Rubrivivax</taxon>
    </lineage>
</organism>
<evidence type="ECO:0000256" key="1">
    <source>
        <dbReference type="ARBA" id="ARBA00022801"/>
    </source>
</evidence>
<name>A0ABS1DQJ3_RUBGE</name>
<dbReference type="InterPro" id="IPR013094">
    <property type="entry name" value="AB_hydrolase_3"/>
</dbReference>
<gene>
    <name evidence="3" type="ORF">CKO43_02575</name>
</gene>
<dbReference type="InterPro" id="IPR050300">
    <property type="entry name" value="GDXG_lipolytic_enzyme"/>
</dbReference>
<dbReference type="PANTHER" id="PTHR48081">
    <property type="entry name" value="AB HYDROLASE SUPERFAMILY PROTEIN C4A8.06C"/>
    <property type="match status" value="1"/>
</dbReference>
<dbReference type="Proteomes" id="UP001041814">
    <property type="component" value="Unassembled WGS sequence"/>
</dbReference>
<sequence length="299" mass="30911">MNTIAPTRTAAWRDHQVDAGLGEPLAVRVHAAVADGAELPARCPLVLHLPGGAFIGGDLDSGLPTARLLAESGSVVVSLDYPKAPARPFPAALQAAAALLRWLLRMRGRLAGTGSAIWVAGEEAGANLAAGLALWARDQRLPLAGQLLISPLLDPRMASASLRAAGQGCADCTIARGWHAFLGREGEHPYAAPLYAARLAHVAPAFVAVAEDDPLRDEGLAYAAALRAAGVAVQTQRLAGPTGWPQALARLASLQSPWAAELRCSLRAFLAEGLACCPIVRRPSRRAGPAEPEAGASAA</sequence>
<dbReference type="EMBL" id="NRRU01000005">
    <property type="protein sequence ID" value="MBK1711664.1"/>
    <property type="molecule type" value="Genomic_DNA"/>
</dbReference>